<dbReference type="SUPFAM" id="SSF51735">
    <property type="entry name" value="NAD(P)-binding Rossmann-fold domains"/>
    <property type="match status" value="1"/>
</dbReference>
<sequence>MLAQARTLTDTMIIAGTRRLAALAPAHKDPNDALLPDFGDAPGVNYEVAVAVVEQAIEEGSASVNWTKEQVREKVAEAQWKPVYGTYVYDPEGLA</sequence>
<name>A0A1M2VK90_TRAPU</name>
<dbReference type="EMBL" id="MNAD01001093">
    <property type="protein sequence ID" value="OJT08024.1"/>
    <property type="molecule type" value="Genomic_DNA"/>
</dbReference>
<proteinExistence type="predicted"/>
<dbReference type="Proteomes" id="UP000184267">
    <property type="component" value="Unassembled WGS sequence"/>
</dbReference>
<reference evidence="2 3" key="1">
    <citation type="submission" date="2016-10" db="EMBL/GenBank/DDBJ databases">
        <title>Genome sequence of the basidiomycete white-rot fungus Trametes pubescens.</title>
        <authorList>
            <person name="Makela M.R."/>
            <person name="Granchi Z."/>
            <person name="Peng M."/>
            <person name="De Vries R.P."/>
            <person name="Grigoriev I."/>
            <person name="Riley R."/>
            <person name="Hilden K."/>
        </authorList>
    </citation>
    <scope>NUCLEOTIDE SEQUENCE [LARGE SCALE GENOMIC DNA]</scope>
    <source>
        <strain evidence="2 3">FBCC735</strain>
    </source>
</reference>
<dbReference type="OrthoDB" id="5365701at2759"/>
<dbReference type="InterPro" id="IPR012302">
    <property type="entry name" value="Malic_NAD-bd"/>
</dbReference>
<evidence type="ECO:0000313" key="2">
    <source>
        <dbReference type="EMBL" id="OJT08024.1"/>
    </source>
</evidence>
<dbReference type="Gene3D" id="3.40.50.720">
    <property type="entry name" value="NAD(P)-binding Rossmann-like Domain"/>
    <property type="match status" value="1"/>
</dbReference>
<dbReference type="AlphaFoldDB" id="A0A1M2VK90"/>
<protein>
    <recommendedName>
        <fullName evidence="1">Malic enzyme NAD-binding domain-containing protein</fullName>
    </recommendedName>
</protein>
<keyword evidence="3" id="KW-1185">Reference proteome</keyword>
<dbReference type="GO" id="GO:0051287">
    <property type="term" value="F:NAD binding"/>
    <property type="evidence" value="ECO:0007669"/>
    <property type="project" value="InterPro"/>
</dbReference>
<evidence type="ECO:0000259" key="1">
    <source>
        <dbReference type="Pfam" id="PF03949"/>
    </source>
</evidence>
<dbReference type="InterPro" id="IPR036291">
    <property type="entry name" value="NAD(P)-bd_dom_sf"/>
</dbReference>
<organism evidence="2 3">
    <name type="scientific">Trametes pubescens</name>
    <name type="common">White-rot fungus</name>
    <dbReference type="NCBI Taxonomy" id="154538"/>
    <lineage>
        <taxon>Eukaryota</taxon>
        <taxon>Fungi</taxon>
        <taxon>Dikarya</taxon>
        <taxon>Basidiomycota</taxon>
        <taxon>Agaricomycotina</taxon>
        <taxon>Agaricomycetes</taxon>
        <taxon>Polyporales</taxon>
        <taxon>Polyporaceae</taxon>
        <taxon>Trametes</taxon>
    </lineage>
</organism>
<dbReference type="Pfam" id="PF03949">
    <property type="entry name" value="Malic_M"/>
    <property type="match status" value="1"/>
</dbReference>
<comment type="caution">
    <text evidence="2">The sequence shown here is derived from an EMBL/GenBank/DDBJ whole genome shotgun (WGS) entry which is preliminary data.</text>
</comment>
<gene>
    <name evidence="2" type="ORF">TRAPUB_1078</name>
</gene>
<accession>A0A1M2VK90</accession>
<feature type="domain" description="Malic enzyme NAD-binding" evidence="1">
    <location>
        <begin position="2"/>
        <end position="57"/>
    </location>
</feature>
<dbReference type="STRING" id="154538.A0A1M2VK90"/>
<evidence type="ECO:0000313" key="3">
    <source>
        <dbReference type="Proteomes" id="UP000184267"/>
    </source>
</evidence>